<name>A5HID7_PETMA</name>
<dbReference type="Ensembl" id="ENSPMAT00000011006.1">
    <property type="protein sequence ID" value="ENSPMAP00000010960.1"/>
    <property type="gene ID" value="ENSPMAG00000009979.1"/>
</dbReference>
<reference evidence="1" key="2">
    <citation type="submission" date="2007-03" db="EMBL/GenBank/DDBJ databases">
        <authorList>
            <person name="Mardis E.R."/>
        </authorList>
    </citation>
    <scope>NUCLEOTIDE SEQUENCE</scope>
</reference>
<reference evidence="1" key="3">
    <citation type="submission" date="2007-03" db="EMBL/GenBank/DDBJ databases">
        <authorList>
            <person name="Rogozin I.B."/>
            <person name="Iyer L.M."/>
            <person name="Liang L."/>
            <person name="Glazko G.V."/>
            <person name="Liston V.G."/>
            <person name="Pavlov Y.I."/>
            <person name="Pancer Z."/>
        </authorList>
    </citation>
    <scope>NUCLEOTIDE SEQUENCE</scope>
</reference>
<organism evidence="1">
    <name type="scientific">Petromyzon marinus</name>
    <name type="common">Sea lamprey</name>
    <dbReference type="NCBI Taxonomy" id="7757"/>
    <lineage>
        <taxon>Eukaryota</taxon>
        <taxon>Metazoa</taxon>
        <taxon>Chordata</taxon>
        <taxon>Craniata</taxon>
        <taxon>Vertebrata</taxon>
        <taxon>Cyclostomata</taxon>
        <taxon>Hyperoartia</taxon>
        <taxon>Petromyzontiformes</taxon>
        <taxon>Petromyzontidae</taxon>
        <taxon>Petromyzon</taxon>
    </lineage>
</organism>
<proteinExistence type="predicted"/>
<reference evidence="2" key="4">
    <citation type="submission" date="2025-05" db="UniProtKB">
        <authorList>
            <consortium name="Ensembl"/>
        </authorList>
    </citation>
    <scope>IDENTIFICATION</scope>
</reference>
<dbReference type="HOGENOM" id="CLU_217414_0_0_1"/>
<dbReference type="EMBL" id="EF529428">
    <property type="protein sequence ID" value="ABO86092.1"/>
    <property type="molecule type" value="Genomic_DNA"/>
</dbReference>
<reference evidence="1" key="1">
    <citation type="journal article" date="2007" name="Nat. Immunol.">
        <title>Evolution and diversification of lamprey antigen receptors: evidence for involvement of an AID-APOBEC family cytosine deaminase.</title>
        <authorList>
            <person name="Rogozin I.B."/>
            <person name="Iyer L.M."/>
            <person name="Liang L."/>
            <person name="Glazko G.V."/>
            <person name="Liston V.G."/>
            <person name="Pavlov Y.I."/>
            <person name="Aravind L."/>
            <person name="Pancer Z."/>
        </authorList>
    </citation>
    <scope>NUCLEOTIDE SEQUENCE</scope>
</reference>
<evidence type="ECO:0000313" key="2">
    <source>
        <dbReference type="Ensembl" id="ENSPMAP00000010960.1"/>
    </source>
</evidence>
<evidence type="ECO:0000313" key="1">
    <source>
        <dbReference type="EMBL" id="ABO86092.1"/>
    </source>
</evidence>
<feature type="non-terminal residue" evidence="1">
    <location>
        <position position="42"/>
    </location>
</feature>
<accession>A5HID7</accession>
<protein>
    <submittedName>
        <fullName evidence="1">Variable lymphocyte receptor B cassette</fullName>
    </submittedName>
</protein>
<sequence>LWDCGCSDILYLSRWIRQNGWKLVNSGRSIEANSALCSYTNN</sequence>
<keyword evidence="1" id="KW-0675">Receptor</keyword>
<feature type="non-terminal residue" evidence="1">
    <location>
        <position position="1"/>
    </location>
</feature>
<dbReference type="AlphaFoldDB" id="A5HID7"/>